<sequence length="72" mass="8005">MEESASARSELRVTYRSIVRTNGRLENSGIYLPIRLLRAIEKGKGRTRDLAKFAAGRRANPTGLHGPVQNKV</sequence>
<comment type="caution">
    <text evidence="1">The sequence shown here is derived from an EMBL/GenBank/DDBJ whole genome shotgun (WGS) entry which is preliminary data.</text>
</comment>
<dbReference type="Proteomes" id="UP001607303">
    <property type="component" value="Unassembled WGS sequence"/>
</dbReference>
<keyword evidence="2" id="KW-1185">Reference proteome</keyword>
<protein>
    <submittedName>
        <fullName evidence="1">Uncharacterized protein</fullName>
    </submittedName>
</protein>
<proteinExistence type="predicted"/>
<reference evidence="1 2" key="1">
    <citation type="journal article" date="2024" name="Ann. Entomol. Soc. Am.">
        <title>Genomic analyses of the southern and eastern yellowjacket wasps (Hymenoptera: Vespidae) reveal evolutionary signatures of social life.</title>
        <authorList>
            <person name="Catto M.A."/>
            <person name="Caine P.B."/>
            <person name="Orr S.E."/>
            <person name="Hunt B.G."/>
            <person name="Goodisman M.A.D."/>
        </authorList>
    </citation>
    <scope>NUCLEOTIDE SEQUENCE [LARGE SCALE GENOMIC DNA]</scope>
    <source>
        <strain evidence="1">232</strain>
        <tissue evidence="1">Head and thorax</tissue>
    </source>
</reference>
<dbReference type="EMBL" id="JAYRBN010000027">
    <property type="protein sequence ID" value="KAL2749611.1"/>
    <property type="molecule type" value="Genomic_DNA"/>
</dbReference>
<organism evidence="1 2">
    <name type="scientific">Vespula maculifrons</name>
    <name type="common">Eastern yellow jacket</name>
    <name type="synonym">Wasp</name>
    <dbReference type="NCBI Taxonomy" id="7453"/>
    <lineage>
        <taxon>Eukaryota</taxon>
        <taxon>Metazoa</taxon>
        <taxon>Ecdysozoa</taxon>
        <taxon>Arthropoda</taxon>
        <taxon>Hexapoda</taxon>
        <taxon>Insecta</taxon>
        <taxon>Pterygota</taxon>
        <taxon>Neoptera</taxon>
        <taxon>Endopterygota</taxon>
        <taxon>Hymenoptera</taxon>
        <taxon>Apocrita</taxon>
        <taxon>Aculeata</taxon>
        <taxon>Vespoidea</taxon>
        <taxon>Vespidae</taxon>
        <taxon>Vespinae</taxon>
        <taxon>Vespula</taxon>
    </lineage>
</organism>
<name>A0ABD2CX58_VESMC</name>
<accession>A0ABD2CX58</accession>
<evidence type="ECO:0000313" key="2">
    <source>
        <dbReference type="Proteomes" id="UP001607303"/>
    </source>
</evidence>
<gene>
    <name evidence="1" type="ORF">V1477_002551</name>
</gene>
<evidence type="ECO:0000313" key="1">
    <source>
        <dbReference type="EMBL" id="KAL2749611.1"/>
    </source>
</evidence>
<dbReference type="AlphaFoldDB" id="A0ABD2CX58"/>